<evidence type="ECO:0000313" key="2">
    <source>
        <dbReference type="WBParaSite" id="JU765_v2.g8096.t1"/>
    </source>
</evidence>
<organism evidence="1 2">
    <name type="scientific">Panagrolaimus sp. JU765</name>
    <dbReference type="NCBI Taxonomy" id="591449"/>
    <lineage>
        <taxon>Eukaryota</taxon>
        <taxon>Metazoa</taxon>
        <taxon>Ecdysozoa</taxon>
        <taxon>Nematoda</taxon>
        <taxon>Chromadorea</taxon>
        <taxon>Rhabditida</taxon>
        <taxon>Tylenchina</taxon>
        <taxon>Panagrolaimomorpha</taxon>
        <taxon>Panagrolaimoidea</taxon>
        <taxon>Panagrolaimidae</taxon>
        <taxon>Panagrolaimus</taxon>
    </lineage>
</organism>
<reference evidence="2" key="1">
    <citation type="submission" date="2022-11" db="UniProtKB">
        <authorList>
            <consortium name="WormBaseParasite"/>
        </authorList>
    </citation>
    <scope>IDENTIFICATION</scope>
</reference>
<accession>A0AC34RLC5</accession>
<dbReference type="WBParaSite" id="JU765_v2.g8096.t1">
    <property type="protein sequence ID" value="JU765_v2.g8096.t1"/>
    <property type="gene ID" value="JU765_v2.g8096"/>
</dbReference>
<evidence type="ECO:0000313" key="1">
    <source>
        <dbReference type="Proteomes" id="UP000887576"/>
    </source>
</evidence>
<proteinExistence type="predicted"/>
<name>A0AC34RLC5_9BILA</name>
<dbReference type="Proteomes" id="UP000887576">
    <property type="component" value="Unplaced"/>
</dbReference>
<sequence>MATVQINPTSELSTELVLDRPKMPEPSTSKITARTTAVKFAQDFLAGGASAALARTITAPIDRVKLLLQLQHAQQTIAEDKRYKGIVDCFIRVAKEQGPVTFWRGNGVNVVRIFPQQALNFAFKDTYKLMFLKGIDKHTQFWRFFAGNLASGGLAGATSLCVIYPLDFARTRLATDIGKGVNREFHGFIHCITTILKTDGIGGLYRGFSSSVQGIIMYRAAYFGFFDTAVEYVVEDKRNLNFFVAWVIGQFCVVSAGLISYPWDTVRRRMMMQSGRTDVLYNSTMHCWKKIYMQEGGFKAFYKGAGSNVLRGMGSALVLAFYSEITKHL</sequence>
<protein>
    <submittedName>
        <fullName evidence="2">ADP/ATP translocase</fullName>
    </submittedName>
</protein>